<evidence type="ECO:0000313" key="3">
    <source>
        <dbReference type="Proteomes" id="UP001234178"/>
    </source>
</evidence>
<dbReference type="Proteomes" id="UP001234178">
    <property type="component" value="Unassembled WGS sequence"/>
</dbReference>
<reference evidence="2 3" key="1">
    <citation type="journal article" date="2023" name="Nucleic Acids Res.">
        <title>The hologenome of Daphnia magna reveals possible DNA methylation and microbiome-mediated evolution of the host genome.</title>
        <authorList>
            <person name="Chaturvedi A."/>
            <person name="Li X."/>
            <person name="Dhandapani V."/>
            <person name="Marshall H."/>
            <person name="Kissane S."/>
            <person name="Cuenca-Cambronero M."/>
            <person name="Asole G."/>
            <person name="Calvet F."/>
            <person name="Ruiz-Romero M."/>
            <person name="Marangio P."/>
            <person name="Guigo R."/>
            <person name="Rago D."/>
            <person name="Mirbahai L."/>
            <person name="Eastwood N."/>
            <person name="Colbourne J.K."/>
            <person name="Zhou J."/>
            <person name="Mallon E."/>
            <person name="Orsini L."/>
        </authorList>
    </citation>
    <scope>NUCLEOTIDE SEQUENCE [LARGE SCALE GENOMIC DNA]</scope>
    <source>
        <strain evidence="2">LRV0_1</strain>
    </source>
</reference>
<gene>
    <name evidence="2" type="ORF">OUZ56_025082</name>
</gene>
<evidence type="ECO:0000256" key="1">
    <source>
        <dbReference type="SAM" id="MobiDB-lite"/>
    </source>
</evidence>
<sequence length="190" mass="20576">MSHSRMWNSIVRRRSKPNETAILAGDDANTKTSPPTSPTKLPVGVVLGSSPERAVVRLRHTFSLGLTDRSKLRSSGGSLTSGTDELAAKNSTHALSPENVRKRFSAGSGGKRTSSTLKLDSPTEIQEETFELPAIITTAPSGQSRYDSAHFLDRVNEPAARCRGFQEDTDSLQSGKPSSNRLVYTFGERT</sequence>
<feature type="region of interest" description="Disordered" evidence="1">
    <location>
        <begin position="1"/>
        <end position="40"/>
    </location>
</feature>
<feature type="compositionally biased region" description="Low complexity" evidence="1">
    <location>
        <begin position="30"/>
        <end position="40"/>
    </location>
</feature>
<comment type="caution">
    <text evidence="2">The sequence shown here is derived from an EMBL/GenBank/DDBJ whole genome shotgun (WGS) entry which is preliminary data.</text>
</comment>
<accession>A0ABQ9ZIT2</accession>
<organism evidence="2 3">
    <name type="scientific">Daphnia magna</name>
    <dbReference type="NCBI Taxonomy" id="35525"/>
    <lineage>
        <taxon>Eukaryota</taxon>
        <taxon>Metazoa</taxon>
        <taxon>Ecdysozoa</taxon>
        <taxon>Arthropoda</taxon>
        <taxon>Crustacea</taxon>
        <taxon>Branchiopoda</taxon>
        <taxon>Diplostraca</taxon>
        <taxon>Cladocera</taxon>
        <taxon>Anomopoda</taxon>
        <taxon>Daphniidae</taxon>
        <taxon>Daphnia</taxon>
    </lineage>
</organism>
<evidence type="ECO:0000313" key="2">
    <source>
        <dbReference type="EMBL" id="KAK4012827.1"/>
    </source>
</evidence>
<keyword evidence="3" id="KW-1185">Reference proteome</keyword>
<proteinExistence type="predicted"/>
<dbReference type="EMBL" id="JAOYFB010000004">
    <property type="protein sequence ID" value="KAK4012827.1"/>
    <property type="molecule type" value="Genomic_DNA"/>
</dbReference>
<feature type="region of interest" description="Disordered" evidence="1">
    <location>
        <begin position="89"/>
        <end position="121"/>
    </location>
</feature>
<protein>
    <submittedName>
        <fullName evidence="2">Uncharacterized protein</fullName>
    </submittedName>
</protein>
<name>A0ABQ9ZIT2_9CRUS</name>